<evidence type="ECO:0000313" key="3">
    <source>
        <dbReference type="Proteomes" id="UP000243542"/>
    </source>
</evidence>
<dbReference type="EMBL" id="PDJK01000001">
    <property type="protein sequence ID" value="PFG56847.1"/>
    <property type="molecule type" value="Genomic_DNA"/>
</dbReference>
<organism evidence="2 3">
    <name type="scientific">Amycolatopsis sulphurea</name>
    <dbReference type="NCBI Taxonomy" id="76022"/>
    <lineage>
        <taxon>Bacteria</taxon>
        <taxon>Bacillati</taxon>
        <taxon>Actinomycetota</taxon>
        <taxon>Actinomycetes</taxon>
        <taxon>Pseudonocardiales</taxon>
        <taxon>Pseudonocardiaceae</taxon>
        <taxon>Amycolatopsis</taxon>
    </lineage>
</organism>
<dbReference type="RefSeq" id="WP_098510268.1">
    <property type="nucleotide sequence ID" value="NZ_JBIAKZ010000019.1"/>
</dbReference>
<keyword evidence="3" id="KW-1185">Reference proteome</keyword>
<keyword evidence="1" id="KW-1133">Transmembrane helix</keyword>
<comment type="caution">
    <text evidence="2">The sequence shown here is derived from an EMBL/GenBank/DDBJ whole genome shotgun (WGS) entry which is preliminary data.</text>
</comment>
<proteinExistence type="predicted"/>
<reference evidence="2 3" key="1">
    <citation type="submission" date="2017-10" db="EMBL/GenBank/DDBJ databases">
        <title>Sequencing the genomes of 1000 actinobacteria strains.</title>
        <authorList>
            <person name="Klenk H.-P."/>
        </authorList>
    </citation>
    <scope>NUCLEOTIDE SEQUENCE [LARGE SCALE GENOMIC DNA]</scope>
    <source>
        <strain evidence="2 3">DSM 46092</strain>
    </source>
</reference>
<accession>A0A2A9FZE8</accession>
<gene>
    <name evidence="2" type="ORF">ATK36_0379</name>
</gene>
<feature type="transmembrane region" description="Helical" evidence="1">
    <location>
        <begin position="12"/>
        <end position="33"/>
    </location>
</feature>
<evidence type="ECO:0000256" key="1">
    <source>
        <dbReference type="SAM" id="Phobius"/>
    </source>
</evidence>
<evidence type="ECO:0000313" key="2">
    <source>
        <dbReference type="EMBL" id="PFG56847.1"/>
    </source>
</evidence>
<keyword evidence="1" id="KW-0472">Membrane</keyword>
<protein>
    <submittedName>
        <fullName evidence="2">Uncharacterized protein</fullName>
    </submittedName>
</protein>
<sequence>METVLNVLLIRFGIIAGAVVVLGLAVFAAVVALRRRGKGEWVRAGAKTVARAMGERGGGRVAREAVRWLDDDRGRDAR</sequence>
<keyword evidence="1" id="KW-0812">Transmembrane</keyword>
<dbReference type="Proteomes" id="UP000243542">
    <property type="component" value="Unassembled WGS sequence"/>
</dbReference>
<dbReference type="AlphaFoldDB" id="A0A2A9FZE8"/>
<name>A0A2A9FZE8_9PSEU</name>